<dbReference type="EMBL" id="MU154542">
    <property type="protein sequence ID" value="KAF9497636.1"/>
    <property type="molecule type" value="Genomic_DNA"/>
</dbReference>
<evidence type="ECO:0000313" key="1">
    <source>
        <dbReference type="EMBL" id="KAF9497636.1"/>
    </source>
</evidence>
<accession>A0A9P6A1N5</accession>
<comment type="caution">
    <text evidence="1">The sequence shown here is derived from an EMBL/GenBank/DDBJ whole genome shotgun (WGS) entry which is preliminary data.</text>
</comment>
<proteinExistence type="predicted"/>
<evidence type="ECO:0000313" key="2">
    <source>
        <dbReference type="Proteomes" id="UP000807025"/>
    </source>
</evidence>
<keyword evidence="2" id="KW-1185">Reference proteome</keyword>
<sequence>MRWISRPGDGRTFQCLLLMCGCLQDVSKSQHLEISTRSFREFYSQTTQLIIISNRALVYEPIFAWHVTEFKVMRESG</sequence>
<dbReference type="Proteomes" id="UP000807025">
    <property type="component" value="Unassembled WGS sequence"/>
</dbReference>
<protein>
    <submittedName>
        <fullName evidence="1">Uncharacterized protein</fullName>
    </submittedName>
</protein>
<organism evidence="1 2">
    <name type="scientific">Pleurotus eryngii</name>
    <name type="common">Boletus of the steppes</name>
    <dbReference type="NCBI Taxonomy" id="5323"/>
    <lineage>
        <taxon>Eukaryota</taxon>
        <taxon>Fungi</taxon>
        <taxon>Dikarya</taxon>
        <taxon>Basidiomycota</taxon>
        <taxon>Agaricomycotina</taxon>
        <taxon>Agaricomycetes</taxon>
        <taxon>Agaricomycetidae</taxon>
        <taxon>Agaricales</taxon>
        <taxon>Pleurotineae</taxon>
        <taxon>Pleurotaceae</taxon>
        <taxon>Pleurotus</taxon>
    </lineage>
</organism>
<gene>
    <name evidence="1" type="ORF">BDN71DRAFT_556057</name>
</gene>
<dbReference type="AlphaFoldDB" id="A0A9P6A1N5"/>
<name>A0A9P6A1N5_PLEER</name>
<dbReference type="PROSITE" id="PS51257">
    <property type="entry name" value="PROKAR_LIPOPROTEIN"/>
    <property type="match status" value="1"/>
</dbReference>
<reference evidence="1" key="1">
    <citation type="submission" date="2020-11" db="EMBL/GenBank/DDBJ databases">
        <authorList>
            <consortium name="DOE Joint Genome Institute"/>
            <person name="Ahrendt S."/>
            <person name="Riley R."/>
            <person name="Andreopoulos W."/>
            <person name="Labutti K."/>
            <person name="Pangilinan J."/>
            <person name="Ruiz-Duenas F.J."/>
            <person name="Barrasa J.M."/>
            <person name="Sanchez-Garcia M."/>
            <person name="Camarero S."/>
            <person name="Miyauchi S."/>
            <person name="Serrano A."/>
            <person name="Linde D."/>
            <person name="Babiker R."/>
            <person name="Drula E."/>
            <person name="Ayuso-Fernandez I."/>
            <person name="Pacheco R."/>
            <person name="Padilla G."/>
            <person name="Ferreira P."/>
            <person name="Barriuso J."/>
            <person name="Kellner H."/>
            <person name="Castanera R."/>
            <person name="Alfaro M."/>
            <person name="Ramirez L."/>
            <person name="Pisabarro A.G."/>
            <person name="Kuo A."/>
            <person name="Tritt A."/>
            <person name="Lipzen A."/>
            <person name="He G."/>
            <person name="Yan M."/>
            <person name="Ng V."/>
            <person name="Cullen D."/>
            <person name="Martin F."/>
            <person name="Rosso M.-N."/>
            <person name="Henrissat B."/>
            <person name="Hibbett D."/>
            <person name="Martinez A.T."/>
            <person name="Grigoriev I.V."/>
        </authorList>
    </citation>
    <scope>NUCLEOTIDE SEQUENCE</scope>
    <source>
        <strain evidence="1">ATCC 90797</strain>
    </source>
</reference>